<name>A0A0V1MTY6_9BILA</name>
<dbReference type="GO" id="GO:0006094">
    <property type="term" value="P:gluconeogenesis"/>
    <property type="evidence" value="ECO:0007669"/>
    <property type="project" value="TreeGrafter"/>
</dbReference>
<dbReference type="FunFam" id="3.40.50.1260:FF:000005">
    <property type="entry name" value="Phosphoglycerate kinase"/>
    <property type="match status" value="1"/>
</dbReference>
<dbReference type="Proteomes" id="UP000054843">
    <property type="component" value="Unassembled WGS sequence"/>
</dbReference>
<keyword evidence="17" id="KW-0539">Nucleus</keyword>
<evidence type="ECO:0000256" key="20">
    <source>
        <dbReference type="RuleBase" id="RU000696"/>
    </source>
</evidence>
<reference evidence="22 23" key="1">
    <citation type="submission" date="2015-01" db="EMBL/GenBank/DDBJ databases">
        <title>Evolution of Trichinella species and genotypes.</title>
        <authorList>
            <person name="Korhonen P.K."/>
            <person name="Edoardo P."/>
            <person name="Giuseppe L.R."/>
            <person name="Gasser R.B."/>
        </authorList>
    </citation>
    <scope>NUCLEOTIDE SEQUENCE [LARGE SCALE GENOMIC DNA]</scope>
    <source>
        <strain evidence="22">ISS1980</strain>
    </source>
</reference>
<dbReference type="GO" id="GO:0043531">
    <property type="term" value="F:ADP binding"/>
    <property type="evidence" value="ECO:0007669"/>
    <property type="project" value="TreeGrafter"/>
</dbReference>
<keyword evidence="18" id="KW-0131">Cell cycle</keyword>
<evidence type="ECO:0000256" key="5">
    <source>
        <dbReference type="ARBA" id="ARBA00008982"/>
    </source>
</evidence>
<evidence type="ECO:0000256" key="21">
    <source>
        <dbReference type="SAM" id="MobiDB-lite"/>
    </source>
</evidence>
<evidence type="ECO:0000256" key="2">
    <source>
        <dbReference type="ARBA" id="ARBA00002646"/>
    </source>
</evidence>
<dbReference type="GO" id="GO:0006096">
    <property type="term" value="P:glycolytic process"/>
    <property type="evidence" value="ECO:0007669"/>
    <property type="project" value="UniProtKB-UniPathway"/>
</dbReference>
<dbReference type="PANTHER" id="PTHR11406">
    <property type="entry name" value="PHOSPHOGLYCERATE KINASE"/>
    <property type="match status" value="1"/>
</dbReference>
<comment type="similarity">
    <text evidence="5 19">Belongs to the phosphoglycerate kinase family.</text>
</comment>
<comment type="subunit">
    <text evidence="20">Monomer.</text>
</comment>
<evidence type="ECO:0000256" key="12">
    <source>
        <dbReference type="ARBA" id="ARBA00022840"/>
    </source>
</evidence>
<evidence type="ECO:0000256" key="6">
    <source>
        <dbReference type="ARBA" id="ARBA00011097"/>
    </source>
</evidence>
<evidence type="ECO:0000256" key="7">
    <source>
        <dbReference type="ARBA" id="ARBA00022553"/>
    </source>
</evidence>
<gene>
    <name evidence="22" type="primary">pgk-1</name>
    <name evidence="22" type="ORF">T10_5933</name>
</gene>
<organism evidence="22 23">
    <name type="scientific">Trichinella papuae</name>
    <dbReference type="NCBI Taxonomy" id="268474"/>
    <lineage>
        <taxon>Eukaryota</taxon>
        <taxon>Metazoa</taxon>
        <taxon>Ecdysozoa</taxon>
        <taxon>Nematoda</taxon>
        <taxon>Enoplea</taxon>
        <taxon>Dorylaimia</taxon>
        <taxon>Trichinellida</taxon>
        <taxon>Trichinellidae</taxon>
        <taxon>Trichinella</taxon>
    </lineage>
</organism>
<dbReference type="GO" id="GO:0005524">
    <property type="term" value="F:ATP binding"/>
    <property type="evidence" value="ECO:0007669"/>
    <property type="project" value="UniProtKB-KW"/>
</dbReference>
<dbReference type="InterPro" id="IPR001576">
    <property type="entry name" value="Phosphoglycerate_kinase"/>
</dbReference>
<dbReference type="AlphaFoldDB" id="A0A0V1MTY6"/>
<evidence type="ECO:0000256" key="1">
    <source>
        <dbReference type="ARBA" id="ARBA00001946"/>
    </source>
</evidence>
<evidence type="ECO:0000313" key="23">
    <source>
        <dbReference type="Proteomes" id="UP000054843"/>
    </source>
</evidence>
<evidence type="ECO:0000256" key="3">
    <source>
        <dbReference type="ARBA" id="ARBA00004123"/>
    </source>
</evidence>
<evidence type="ECO:0000256" key="17">
    <source>
        <dbReference type="ARBA" id="ARBA00023242"/>
    </source>
</evidence>
<comment type="cofactor">
    <cofactor evidence="1">
        <name>Mg(2+)</name>
        <dbReference type="ChEBI" id="CHEBI:18420"/>
    </cofactor>
</comment>
<proteinExistence type="inferred from homology"/>
<evidence type="ECO:0000256" key="15">
    <source>
        <dbReference type="ARBA" id="ARBA00022990"/>
    </source>
</evidence>
<evidence type="ECO:0000313" key="22">
    <source>
        <dbReference type="EMBL" id="KRZ75256.1"/>
    </source>
</evidence>
<evidence type="ECO:0000256" key="14">
    <source>
        <dbReference type="ARBA" id="ARBA00022843"/>
    </source>
</evidence>
<dbReference type="FunFam" id="3.40.50.1260:FF:000032">
    <property type="entry name" value="Phosphoglycerate kinase"/>
    <property type="match status" value="1"/>
</dbReference>
<keyword evidence="9" id="KW-0479">Metal-binding</keyword>
<protein>
    <recommendedName>
        <fullName evidence="19">Phosphoglycerate kinase</fullName>
        <ecNumber evidence="19">2.7.2.3</ecNumber>
    </recommendedName>
</protein>
<dbReference type="SUPFAM" id="SSF53748">
    <property type="entry name" value="Phosphoglycerate kinase"/>
    <property type="match status" value="1"/>
</dbReference>
<dbReference type="CDD" id="cd00318">
    <property type="entry name" value="Phosphoglycerate_kinase"/>
    <property type="match status" value="1"/>
</dbReference>
<dbReference type="EC" id="2.7.2.3" evidence="19"/>
<keyword evidence="12" id="KW-0067">ATP-binding</keyword>
<keyword evidence="16" id="KW-0324">Glycolysis</keyword>
<evidence type="ECO:0000256" key="4">
    <source>
        <dbReference type="ARBA" id="ARBA00004838"/>
    </source>
</evidence>
<comment type="pathway">
    <text evidence="4 19">Carbohydrate degradation; glycolysis; pyruvate from D-glyceraldehyde 3-phosphate: step 2/5.</text>
</comment>
<keyword evidence="15" id="KW-0007">Acetylation</keyword>
<evidence type="ECO:0000256" key="13">
    <source>
        <dbReference type="ARBA" id="ARBA00022842"/>
    </source>
</evidence>
<dbReference type="GO" id="GO:0046872">
    <property type="term" value="F:metal ion binding"/>
    <property type="evidence" value="ECO:0007669"/>
    <property type="project" value="UniProtKB-KW"/>
</dbReference>
<dbReference type="FunFam" id="3.40.50.1260:FF:000031">
    <property type="entry name" value="Phosphoglycerate kinase 1"/>
    <property type="match status" value="1"/>
</dbReference>
<dbReference type="UniPathway" id="UPA00109">
    <property type="reaction ID" value="UER00185"/>
</dbReference>
<keyword evidence="10" id="KW-0547">Nucleotide-binding</keyword>
<dbReference type="GO" id="GO:0005829">
    <property type="term" value="C:cytosol"/>
    <property type="evidence" value="ECO:0007669"/>
    <property type="project" value="TreeGrafter"/>
</dbReference>
<comment type="catalytic activity">
    <reaction evidence="19">
        <text>(2R)-3-phosphoglycerate + ATP = (2R)-3-phospho-glyceroyl phosphate + ADP</text>
        <dbReference type="Rhea" id="RHEA:14801"/>
        <dbReference type="ChEBI" id="CHEBI:30616"/>
        <dbReference type="ChEBI" id="CHEBI:57604"/>
        <dbReference type="ChEBI" id="CHEBI:58272"/>
        <dbReference type="ChEBI" id="CHEBI:456216"/>
        <dbReference type="EC" id="2.7.2.3"/>
    </reaction>
</comment>
<evidence type="ECO:0000256" key="19">
    <source>
        <dbReference type="RuleBase" id="RU000532"/>
    </source>
</evidence>
<dbReference type="InterPro" id="IPR015824">
    <property type="entry name" value="Phosphoglycerate_kinase_N"/>
</dbReference>
<comment type="caution">
    <text evidence="22">The sequence shown here is derived from an EMBL/GenBank/DDBJ whole genome shotgun (WGS) entry which is preliminary data.</text>
</comment>
<evidence type="ECO:0000256" key="11">
    <source>
        <dbReference type="ARBA" id="ARBA00022777"/>
    </source>
</evidence>
<sequence>MFTATTQSWTVDFKFSGNSGMKISPLFRAERNDPKCEGENQSWKPSLIVAKPISGGTDKHCSIATTSRAEMLKTQLSFVLVTSLLLRLARIASCIRISSSLRDDAVFILYQDLTIMALNKLAIDNVDLEGKRVIIRVDFNVPMKDGKITNPQRIVESLPTIKYALEKGARSLILMSHLGRPDGQKNMKYSLRPVAEELSKLLNKNVQFLPDCVGEEVEKACKACSPGSVILLENLRFHIEEEGKGVNEAGEKIKASKEQIEKFQKSLTSLADVYVNDAFGTAHRAHSSMVGVQLSVRCSGFLLKKELQFFAKALENPERPFLAILGGAKVADKIQLIKNLLDKVNEMIIGGGMAFTFLKQLHGMNIGNSLFDEEGAKIVKELMEKAKKNGVKIHLPVDIVTGDKFDEKAAVGSATVQAGIPDGWMGLDVGPETRKLFSEAIDRAKTIVWNGWRRHGYMLREIQNRTQRILLLTVVFEHFCHLLVIIYSMSEKQLNIVGGKRKMEEAQQSTSASTEVSNKALSSKGKIKIKLKIHKTTESDNASEQQQEETPKAPTLLKPLLNVFDDDSDGKEAEEMPAECKRRMRNFGRDTPTSSGPNSFSKGKHGFVDARKVAERRLQMMTREIDD</sequence>
<feature type="compositionally biased region" description="Basic and acidic residues" evidence="21">
    <location>
        <begin position="570"/>
        <end position="581"/>
    </location>
</feature>
<dbReference type="Gene3D" id="3.40.50.1260">
    <property type="entry name" value="Phosphoglycerate kinase, N-terminal domain"/>
    <property type="match status" value="2"/>
</dbReference>
<keyword evidence="7" id="KW-0597">Phosphoprotein</keyword>
<feature type="compositionally biased region" description="Polar residues" evidence="21">
    <location>
        <begin position="591"/>
        <end position="601"/>
    </location>
</feature>
<comment type="subunit">
    <text evidence="6">Interacts with UHRF2/NIRF.</text>
</comment>
<dbReference type="PANTHER" id="PTHR11406:SF0">
    <property type="entry name" value="PHOSPHOGLYCERATE KINASE"/>
    <property type="match status" value="1"/>
</dbReference>
<keyword evidence="8 19" id="KW-0808">Transferase</keyword>
<keyword evidence="11 19" id="KW-0418">Kinase</keyword>
<evidence type="ECO:0000256" key="18">
    <source>
        <dbReference type="ARBA" id="ARBA00023306"/>
    </source>
</evidence>
<dbReference type="Pfam" id="PF00162">
    <property type="entry name" value="PGK"/>
    <property type="match status" value="1"/>
</dbReference>
<dbReference type="InterPro" id="IPR015911">
    <property type="entry name" value="Phosphoglycerate_kinase_CS"/>
</dbReference>
<dbReference type="EMBL" id="JYDO01000040">
    <property type="protein sequence ID" value="KRZ75256.1"/>
    <property type="molecule type" value="Genomic_DNA"/>
</dbReference>
<feature type="region of interest" description="Disordered" evidence="21">
    <location>
        <begin position="564"/>
        <end position="608"/>
    </location>
</feature>
<dbReference type="InterPro" id="IPR036043">
    <property type="entry name" value="Phosphoglycerate_kinase_sf"/>
</dbReference>
<evidence type="ECO:0000256" key="10">
    <source>
        <dbReference type="ARBA" id="ARBA00022741"/>
    </source>
</evidence>
<dbReference type="PRINTS" id="PR00477">
    <property type="entry name" value="PHGLYCKINASE"/>
</dbReference>
<keyword evidence="23" id="KW-1185">Reference proteome</keyword>
<keyword evidence="13" id="KW-0460">Magnesium</keyword>
<dbReference type="InterPro" id="IPR029169">
    <property type="entry name" value="PCNP"/>
</dbReference>
<dbReference type="PROSITE" id="PS00111">
    <property type="entry name" value="PGLYCERATE_KINASE"/>
    <property type="match status" value="1"/>
</dbReference>
<dbReference type="Pfam" id="PF15473">
    <property type="entry name" value="PCNP"/>
    <property type="match status" value="1"/>
</dbReference>
<dbReference type="GO" id="GO:0016567">
    <property type="term" value="P:protein ubiquitination"/>
    <property type="evidence" value="ECO:0007669"/>
    <property type="project" value="InterPro"/>
</dbReference>
<evidence type="ECO:0000256" key="8">
    <source>
        <dbReference type="ARBA" id="ARBA00022679"/>
    </source>
</evidence>
<comment type="function">
    <text evidence="2">May be involved in cell cycle regulation.</text>
</comment>
<comment type="subcellular location">
    <subcellularLocation>
        <location evidence="3">Nucleus</location>
    </subcellularLocation>
</comment>
<dbReference type="GO" id="GO:0004618">
    <property type="term" value="F:phosphoglycerate kinase activity"/>
    <property type="evidence" value="ECO:0007669"/>
    <property type="project" value="UniProtKB-EC"/>
</dbReference>
<accession>A0A0V1MTY6</accession>
<evidence type="ECO:0000256" key="16">
    <source>
        <dbReference type="ARBA" id="ARBA00023152"/>
    </source>
</evidence>
<dbReference type="GO" id="GO:0005634">
    <property type="term" value="C:nucleus"/>
    <property type="evidence" value="ECO:0007669"/>
    <property type="project" value="UniProtKB-SubCell"/>
</dbReference>
<evidence type="ECO:0000256" key="9">
    <source>
        <dbReference type="ARBA" id="ARBA00022723"/>
    </source>
</evidence>
<keyword evidence="14" id="KW-0832">Ubl conjugation</keyword>